<dbReference type="EMBL" id="MU001635">
    <property type="protein sequence ID" value="KAF2483789.1"/>
    <property type="molecule type" value="Genomic_DNA"/>
</dbReference>
<dbReference type="RefSeq" id="XP_033590359.1">
    <property type="nucleotide sequence ID" value="XM_033735472.1"/>
</dbReference>
<accession>A0A6A6PVT5</accession>
<dbReference type="Proteomes" id="UP000799767">
    <property type="component" value="Unassembled WGS sequence"/>
</dbReference>
<protein>
    <submittedName>
        <fullName evidence="1">Uncharacterized protein</fullName>
    </submittedName>
</protein>
<proteinExistence type="predicted"/>
<keyword evidence="2" id="KW-1185">Reference proteome</keyword>
<organism evidence="1 2">
    <name type="scientific">Neohortaea acidophila</name>
    <dbReference type="NCBI Taxonomy" id="245834"/>
    <lineage>
        <taxon>Eukaryota</taxon>
        <taxon>Fungi</taxon>
        <taxon>Dikarya</taxon>
        <taxon>Ascomycota</taxon>
        <taxon>Pezizomycotina</taxon>
        <taxon>Dothideomycetes</taxon>
        <taxon>Dothideomycetidae</taxon>
        <taxon>Mycosphaerellales</taxon>
        <taxon>Teratosphaeriaceae</taxon>
        <taxon>Neohortaea</taxon>
    </lineage>
</organism>
<sequence length="172" mass="18543">MAPLMNITHETFNIAARERINGFKHLTVTTMVMRLPSAETVATVKITARTAHESVKLVVVKFQVGRTGIVAAHHPCGRFSEVVMAALGRTLKRTAHAGKAAALRAAMEQMLANTPAWNRAVLLRAIKSMGLKGLKDLDVAGGFNFGRPRVAAGAGLRRSLRIAARRQQARAA</sequence>
<dbReference type="GeneID" id="54476474"/>
<evidence type="ECO:0000313" key="2">
    <source>
        <dbReference type="Proteomes" id="UP000799767"/>
    </source>
</evidence>
<reference evidence="1" key="1">
    <citation type="journal article" date="2020" name="Stud. Mycol.">
        <title>101 Dothideomycetes genomes: a test case for predicting lifestyles and emergence of pathogens.</title>
        <authorList>
            <person name="Haridas S."/>
            <person name="Albert R."/>
            <person name="Binder M."/>
            <person name="Bloem J."/>
            <person name="Labutti K."/>
            <person name="Salamov A."/>
            <person name="Andreopoulos B."/>
            <person name="Baker S."/>
            <person name="Barry K."/>
            <person name="Bills G."/>
            <person name="Bluhm B."/>
            <person name="Cannon C."/>
            <person name="Castanera R."/>
            <person name="Culley D."/>
            <person name="Daum C."/>
            <person name="Ezra D."/>
            <person name="Gonzalez J."/>
            <person name="Henrissat B."/>
            <person name="Kuo A."/>
            <person name="Liang C."/>
            <person name="Lipzen A."/>
            <person name="Lutzoni F."/>
            <person name="Magnuson J."/>
            <person name="Mondo S."/>
            <person name="Nolan M."/>
            <person name="Ohm R."/>
            <person name="Pangilinan J."/>
            <person name="Park H.-J."/>
            <person name="Ramirez L."/>
            <person name="Alfaro M."/>
            <person name="Sun H."/>
            <person name="Tritt A."/>
            <person name="Yoshinaga Y."/>
            <person name="Zwiers L.-H."/>
            <person name="Turgeon B."/>
            <person name="Goodwin S."/>
            <person name="Spatafora J."/>
            <person name="Crous P."/>
            <person name="Grigoriev I."/>
        </authorList>
    </citation>
    <scope>NUCLEOTIDE SEQUENCE</scope>
    <source>
        <strain evidence="1">CBS 113389</strain>
    </source>
</reference>
<name>A0A6A6PVT5_9PEZI</name>
<gene>
    <name evidence="1" type="ORF">BDY17DRAFT_310731</name>
</gene>
<evidence type="ECO:0000313" key="1">
    <source>
        <dbReference type="EMBL" id="KAF2483789.1"/>
    </source>
</evidence>
<dbReference type="AlphaFoldDB" id="A0A6A6PVT5"/>